<gene>
    <name evidence="2" type="ORF">EZS28_029694</name>
</gene>
<evidence type="ECO:0000259" key="1">
    <source>
        <dbReference type="Pfam" id="PF00078"/>
    </source>
</evidence>
<dbReference type="InterPro" id="IPR043128">
    <property type="entry name" value="Rev_trsase/Diguanyl_cyclase"/>
</dbReference>
<evidence type="ECO:0000313" key="2">
    <source>
        <dbReference type="EMBL" id="KAA6374780.1"/>
    </source>
</evidence>
<dbReference type="AlphaFoldDB" id="A0A5J4UX96"/>
<feature type="domain" description="Reverse transcriptase" evidence="1">
    <location>
        <begin position="33"/>
        <end position="97"/>
    </location>
</feature>
<dbReference type="InterPro" id="IPR000477">
    <property type="entry name" value="RT_dom"/>
</dbReference>
<dbReference type="Pfam" id="PF00078">
    <property type="entry name" value="RVT_1"/>
    <property type="match status" value="1"/>
</dbReference>
<comment type="caution">
    <text evidence="2">The sequence shown here is derived from an EMBL/GenBank/DDBJ whole genome shotgun (WGS) entry which is preliminary data.</text>
</comment>
<proteinExistence type="predicted"/>
<dbReference type="Gene3D" id="3.30.70.270">
    <property type="match status" value="1"/>
</dbReference>
<protein>
    <recommendedName>
        <fullName evidence="1">Reverse transcriptase domain-containing protein</fullName>
    </recommendedName>
</protein>
<reference evidence="2 3" key="1">
    <citation type="submission" date="2019-03" db="EMBL/GenBank/DDBJ databases">
        <title>Single cell metagenomics reveals metabolic interactions within the superorganism composed of flagellate Streblomastix strix and complex community of Bacteroidetes bacteria on its surface.</title>
        <authorList>
            <person name="Treitli S.C."/>
            <person name="Kolisko M."/>
            <person name="Husnik F."/>
            <person name="Keeling P."/>
            <person name="Hampl V."/>
        </authorList>
    </citation>
    <scope>NUCLEOTIDE SEQUENCE [LARGE SCALE GENOMIC DNA]</scope>
    <source>
        <strain evidence="2">ST1C</strain>
    </source>
</reference>
<name>A0A5J4UX96_9EUKA</name>
<dbReference type="Proteomes" id="UP000324800">
    <property type="component" value="Unassembled WGS sequence"/>
</dbReference>
<dbReference type="InterPro" id="IPR043502">
    <property type="entry name" value="DNA/RNA_pol_sf"/>
</dbReference>
<dbReference type="PANTHER" id="PTHR33050:SF7">
    <property type="entry name" value="RIBONUCLEASE H"/>
    <property type="match status" value="1"/>
</dbReference>
<organism evidence="2 3">
    <name type="scientific">Streblomastix strix</name>
    <dbReference type="NCBI Taxonomy" id="222440"/>
    <lineage>
        <taxon>Eukaryota</taxon>
        <taxon>Metamonada</taxon>
        <taxon>Preaxostyla</taxon>
        <taxon>Oxymonadida</taxon>
        <taxon>Streblomastigidae</taxon>
        <taxon>Streblomastix</taxon>
    </lineage>
</organism>
<evidence type="ECO:0000313" key="3">
    <source>
        <dbReference type="Proteomes" id="UP000324800"/>
    </source>
</evidence>
<sequence length="276" mass="32350">MEKDTRCESFEQIDCRLPLQDARFEQGETNNYTWRWSTSLDLSSAFHHIIIQAESQPYLKLELKNNYYTYRAIPFGTKHSPIYFTTAMKPLIQQIKIEYRGPNNQLRRCQHLPSQKQGVFEKCDTEKKIETEPKQIVVFLVCEWNLANAIVKTKPKKRLLLLHDLYNMRGQIKTETEISVKKTAKLVQKLNYLRLQLYEASLFMKSLNIQKAQATRLRGQNATMEMNITAIQDIILWTTKLGANISAQLTQIPLQKTMTTDIAPYGWIQYQIKNRK</sequence>
<dbReference type="InterPro" id="IPR052055">
    <property type="entry name" value="Hepadnavirus_pol/RT"/>
</dbReference>
<accession>A0A5J4UX96</accession>
<dbReference type="PANTHER" id="PTHR33050">
    <property type="entry name" value="REVERSE TRANSCRIPTASE DOMAIN-CONTAINING PROTEIN"/>
    <property type="match status" value="1"/>
</dbReference>
<dbReference type="SUPFAM" id="SSF56672">
    <property type="entry name" value="DNA/RNA polymerases"/>
    <property type="match status" value="1"/>
</dbReference>
<dbReference type="EMBL" id="SNRW01011723">
    <property type="protein sequence ID" value="KAA6374780.1"/>
    <property type="molecule type" value="Genomic_DNA"/>
</dbReference>
<dbReference type="Gene3D" id="3.10.10.10">
    <property type="entry name" value="HIV Type 1 Reverse Transcriptase, subunit A, domain 1"/>
    <property type="match status" value="1"/>
</dbReference>